<dbReference type="Proteomes" id="UP000236161">
    <property type="component" value="Unassembled WGS sequence"/>
</dbReference>
<sequence length="65" mass="7267">MPDRVTHFFLSAISLTNYSLSQKLRGWRKRIQLSGRRPHLILTGLGHASTTATVRIPGPILIFAP</sequence>
<gene>
    <name evidence="1" type="ORF">AXF42_Ash021605</name>
</gene>
<evidence type="ECO:0000313" key="1">
    <source>
        <dbReference type="EMBL" id="PKA46026.1"/>
    </source>
</evidence>
<reference evidence="1 2" key="1">
    <citation type="journal article" date="2017" name="Nature">
        <title>The Apostasia genome and the evolution of orchids.</title>
        <authorList>
            <person name="Zhang G.Q."/>
            <person name="Liu K.W."/>
            <person name="Li Z."/>
            <person name="Lohaus R."/>
            <person name="Hsiao Y.Y."/>
            <person name="Niu S.C."/>
            <person name="Wang J.Y."/>
            <person name="Lin Y.C."/>
            <person name="Xu Q."/>
            <person name="Chen L.J."/>
            <person name="Yoshida K."/>
            <person name="Fujiwara S."/>
            <person name="Wang Z.W."/>
            <person name="Zhang Y.Q."/>
            <person name="Mitsuda N."/>
            <person name="Wang M."/>
            <person name="Liu G.H."/>
            <person name="Pecoraro L."/>
            <person name="Huang H.X."/>
            <person name="Xiao X.J."/>
            <person name="Lin M."/>
            <person name="Wu X.Y."/>
            <person name="Wu W.L."/>
            <person name="Chen Y.Y."/>
            <person name="Chang S.B."/>
            <person name="Sakamoto S."/>
            <person name="Ohme-Takagi M."/>
            <person name="Yagi M."/>
            <person name="Zeng S.J."/>
            <person name="Shen C.Y."/>
            <person name="Yeh C.M."/>
            <person name="Luo Y.B."/>
            <person name="Tsai W.C."/>
            <person name="Van de Peer Y."/>
            <person name="Liu Z.J."/>
        </authorList>
    </citation>
    <scope>NUCLEOTIDE SEQUENCE [LARGE SCALE GENOMIC DNA]</scope>
    <source>
        <strain evidence="2">cv. Shenzhen</strain>
        <tissue evidence="1">Stem</tissue>
    </source>
</reference>
<name>A0A2H9ZRV4_9ASPA</name>
<organism evidence="1 2">
    <name type="scientific">Apostasia shenzhenica</name>
    <dbReference type="NCBI Taxonomy" id="1088818"/>
    <lineage>
        <taxon>Eukaryota</taxon>
        <taxon>Viridiplantae</taxon>
        <taxon>Streptophyta</taxon>
        <taxon>Embryophyta</taxon>
        <taxon>Tracheophyta</taxon>
        <taxon>Spermatophyta</taxon>
        <taxon>Magnoliopsida</taxon>
        <taxon>Liliopsida</taxon>
        <taxon>Asparagales</taxon>
        <taxon>Orchidaceae</taxon>
        <taxon>Apostasioideae</taxon>
        <taxon>Apostasia</taxon>
    </lineage>
</organism>
<protein>
    <submittedName>
        <fullName evidence="1">Uncharacterized protein</fullName>
    </submittedName>
</protein>
<keyword evidence="2" id="KW-1185">Reference proteome</keyword>
<dbReference type="EMBL" id="KZ454509">
    <property type="protein sequence ID" value="PKA46026.1"/>
    <property type="molecule type" value="Genomic_DNA"/>
</dbReference>
<evidence type="ECO:0000313" key="2">
    <source>
        <dbReference type="Proteomes" id="UP000236161"/>
    </source>
</evidence>
<proteinExistence type="predicted"/>
<accession>A0A2H9ZRV4</accession>
<dbReference type="AlphaFoldDB" id="A0A2H9ZRV4"/>